<gene>
    <name evidence="2" type="ORF">D8Y23_02010</name>
</gene>
<feature type="region of interest" description="Disordered" evidence="1">
    <location>
        <begin position="1"/>
        <end position="99"/>
    </location>
</feature>
<reference evidence="2 3" key="1">
    <citation type="journal article" date="2018" name="Front. Microbiol.">
        <title>Novel Insights Into Bacterial Dimethylsulfoniopropionate Catabolism in the East China Sea.</title>
        <authorList>
            <person name="Liu J."/>
            <person name="Liu J."/>
            <person name="Zhang S.H."/>
            <person name="Liang J."/>
            <person name="Lin H."/>
            <person name="Song D."/>
            <person name="Yang G.P."/>
            <person name="Todd J.D."/>
            <person name="Zhang X.H."/>
        </authorList>
    </citation>
    <scope>NUCLEOTIDE SEQUENCE [LARGE SCALE GENOMIC DNA]</scope>
    <source>
        <strain evidence="2 3">ZYFD042</strain>
    </source>
</reference>
<evidence type="ECO:0000313" key="2">
    <source>
        <dbReference type="EMBL" id="RWR22746.1"/>
    </source>
</evidence>
<evidence type="ECO:0000256" key="1">
    <source>
        <dbReference type="SAM" id="MobiDB-lite"/>
    </source>
</evidence>
<comment type="caution">
    <text evidence="2">The sequence shown here is derived from an EMBL/GenBank/DDBJ whole genome shotgun (WGS) entry which is preliminary data.</text>
</comment>
<protein>
    <submittedName>
        <fullName evidence="2">Uncharacterized protein</fullName>
    </submittedName>
</protein>
<accession>A0A3S3LZS7</accession>
<organism evidence="2 3">
    <name type="scientific">Microbacterium enclense</name>
    <dbReference type="NCBI Taxonomy" id="993073"/>
    <lineage>
        <taxon>Bacteria</taxon>
        <taxon>Bacillati</taxon>
        <taxon>Actinomycetota</taxon>
        <taxon>Actinomycetes</taxon>
        <taxon>Micrococcales</taxon>
        <taxon>Microbacteriaceae</taxon>
        <taxon>Microbacterium</taxon>
    </lineage>
</organism>
<sequence>MPVSSAAHRGLMTSTTPAPLDPPTAPDGLPAPAETPPTIPAEPTAPTPAEPTVPLPPEPAPDPSGTDMGGSATGSAQPDADNAVEEDVLDAVDPGGQPD</sequence>
<feature type="compositionally biased region" description="Pro residues" evidence="1">
    <location>
        <begin position="33"/>
        <end position="62"/>
    </location>
</feature>
<dbReference type="EMBL" id="RBZY01000004">
    <property type="protein sequence ID" value="RWR22746.1"/>
    <property type="molecule type" value="Genomic_DNA"/>
</dbReference>
<dbReference type="AlphaFoldDB" id="A0A3S3LZS7"/>
<proteinExistence type="predicted"/>
<evidence type="ECO:0000313" key="3">
    <source>
        <dbReference type="Proteomes" id="UP000285970"/>
    </source>
</evidence>
<dbReference type="Proteomes" id="UP000285970">
    <property type="component" value="Unassembled WGS sequence"/>
</dbReference>
<name>A0A3S3LZS7_9MICO</name>